<dbReference type="InterPro" id="IPR002656">
    <property type="entry name" value="Acyl_transf_3_dom"/>
</dbReference>
<protein>
    <submittedName>
        <fullName evidence="3">Heparan-alpha-glucosaminide N-acetyltransferase domain-containing protein</fullName>
    </submittedName>
</protein>
<dbReference type="RefSeq" id="WP_321536643.1">
    <property type="nucleotide sequence ID" value="NZ_JARGDL010000020.1"/>
</dbReference>
<organism evidence="3 4">
    <name type="scientific">Stygiobacter electus</name>
    <dbReference type="NCBI Taxonomy" id="3032292"/>
    <lineage>
        <taxon>Bacteria</taxon>
        <taxon>Pseudomonadati</taxon>
        <taxon>Ignavibacteriota</taxon>
        <taxon>Ignavibacteria</taxon>
        <taxon>Ignavibacteriales</taxon>
        <taxon>Melioribacteraceae</taxon>
        <taxon>Stygiobacter</taxon>
    </lineage>
</organism>
<evidence type="ECO:0000256" key="1">
    <source>
        <dbReference type="SAM" id="Phobius"/>
    </source>
</evidence>
<keyword evidence="1" id="KW-1133">Transmembrane helix</keyword>
<evidence type="ECO:0000313" key="3">
    <source>
        <dbReference type="EMBL" id="MDF1612872.1"/>
    </source>
</evidence>
<accession>A0AAE3TEZ0</accession>
<feature type="transmembrane region" description="Helical" evidence="1">
    <location>
        <begin position="82"/>
        <end position="99"/>
    </location>
</feature>
<feature type="transmembrane region" description="Helical" evidence="1">
    <location>
        <begin position="225"/>
        <end position="245"/>
    </location>
</feature>
<feature type="transmembrane region" description="Helical" evidence="1">
    <location>
        <begin position="12"/>
        <end position="32"/>
    </location>
</feature>
<feature type="transmembrane region" description="Helical" evidence="1">
    <location>
        <begin position="148"/>
        <end position="168"/>
    </location>
</feature>
<proteinExistence type="predicted"/>
<feature type="transmembrane region" description="Helical" evidence="1">
    <location>
        <begin position="195"/>
        <end position="213"/>
    </location>
</feature>
<name>A0AAE3TEZ0_9BACT</name>
<dbReference type="AlphaFoldDB" id="A0AAE3TEZ0"/>
<dbReference type="GO" id="GO:0016747">
    <property type="term" value="F:acyltransferase activity, transferring groups other than amino-acyl groups"/>
    <property type="evidence" value="ECO:0007669"/>
    <property type="project" value="InterPro"/>
</dbReference>
<feature type="transmembrane region" description="Helical" evidence="1">
    <location>
        <begin position="328"/>
        <end position="349"/>
    </location>
</feature>
<feature type="domain" description="Acyltransferase 3" evidence="2">
    <location>
        <begin position="8"/>
        <end position="344"/>
    </location>
</feature>
<gene>
    <name evidence="3" type="ORF">P0M35_11975</name>
</gene>
<keyword evidence="4" id="KW-1185">Reference proteome</keyword>
<dbReference type="Pfam" id="PF01757">
    <property type="entry name" value="Acyl_transf_3"/>
    <property type="match status" value="1"/>
</dbReference>
<reference evidence="3" key="1">
    <citation type="submission" date="2023-03" db="EMBL/GenBank/DDBJ databases">
        <title>Stygiobacter electus gen. nov., sp. nov., facultatively anaerobic thermotolerant bacterium of the class Ignavibacteria from a well of Yessentuki mineral water deposit.</title>
        <authorList>
            <person name="Podosokorskaya O.A."/>
            <person name="Elcheninov A.G."/>
            <person name="Petrova N.F."/>
            <person name="Zavarzina D.G."/>
            <person name="Kublanov I.V."/>
            <person name="Merkel A.Y."/>
        </authorList>
    </citation>
    <scope>NUCLEOTIDE SEQUENCE</scope>
    <source>
        <strain evidence="3">09-Me</strain>
    </source>
</reference>
<evidence type="ECO:0000313" key="4">
    <source>
        <dbReference type="Proteomes" id="UP001221302"/>
    </source>
</evidence>
<comment type="caution">
    <text evidence="3">The sequence shown here is derived from an EMBL/GenBank/DDBJ whole genome shotgun (WGS) entry which is preliminary data.</text>
</comment>
<feature type="transmembrane region" description="Helical" evidence="1">
    <location>
        <begin position="119"/>
        <end position="141"/>
    </location>
</feature>
<sequence>MAKAERIIFIDLMRAFAVLMMVQGHTIDAFLADEFRTSDSILYNLWLNVRGFTAPIFMISSGVAFSYLFFLNDKPFHDNPRVFKGIQRFLILVLIGYLLRFPTHRVIEFSIVSFEQWMVFFQVDALHLIGTGILLLIFFAYVSEKFKLNIFIVYSIAAFFFFSIWNITEQINWANYLPIPFAAWLYHKTGSLFPIFPWAGYVISGGILGTFLAKNPAIFKEKKFVIKLSLVGALFLALAFATFLIQNKFFGYKFFITDNYFVIFLRLGVVILLNSIMAAISLFVKDIPEIIKQVGRYTLIIYAVHVIILYGSAWIPGFYMFWPKSLSLKGSILAAILLILLMILMVHLLEKYKFAFNKKVQKLRT</sequence>
<dbReference type="Proteomes" id="UP001221302">
    <property type="component" value="Unassembled WGS sequence"/>
</dbReference>
<dbReference type="EMBL" id="JARGDL010000020">
    <property type="protein sequence ID" value="MDF1612872.1"/>
    <property type="molecule type" value="Genomic_DNA"/>
</dbReference>
<feature type="transmembrane region" description="Helical" evidence="1">
    <location>
        <begin position="52"/>
        <end position="70"/>
    </location>
</feature>
<feature type="transmembrane region" description="Helical" evidence="1">
    <location>
        <begin position="296"/>
        <end position="322"/>
    </location>
</feature>
<keyword evidence="1" id="KW-0472">Membrane</keyword>
<feature type="transmembrane region" description="Helical" evidence="1">
    <location>
        <begin position="260"/>
        <end position="284"/>
    </location>
</feature>
<evidence type="ECO:0000259" key="2">
    <source>
        <dbReference type="Pfam" id="PF01757"/>
    </source>
</evidence>
<keyword evidence="1" id="KW-0812">Transmembrane</keyword>